<dbReference type="Proteomes" id="UP000583800">
    <property type="component" value="Unassembled WGS sequence"/>
</dbReference>
<dbReference type="RefSeq" id="WP_185083501.1">
    <property type="nucleotide sequence ID" value="NZ_JACHJB010000001.1"/>
</dbReference>
<proteinExistence type="predicted"/>
<organism evidence="2 3">
    <name type="scientific">Nonomuraea muscovyensis</name>
    <dbReference type="NCBI Taxonomy" id="1124761"/>
    <lineage>
        <taxon>Bacteria</taxon>
        <taxon>Bacillati</taxon>
        <taxon>Actinomycetota</taxon>
        <taxon>Actinomycetes</taxon>
        <taxon>Streptosporangiales</taxon>
        <taxon>Streptosporangiaceae</taxon>
        <taxon>Nonomuraea</taxon>
    </lineage>
</organism>
<keyword evidence="3" id="KW-1185">Reference proteome</keyword>
<protein>
    <submittedName>
        <fullName evidence="2">Uncharacterized protein</fullName>
    </submittedName>
</protein>
<dbReference type="EMBL" id="JACHJB010000001">
    <property type="protein sequence ID" value="MBB6345577.1"/>
    <property type="molecule type" value="Genomic_DNA"/>
</dbReference>
<gene>
    <name evidence="2" type="ORF">FHU36_002086</name>
</gene>
<comment type="caution">
    <text evidence="2">The sequence shown here is derived from an EMBL/GenBank/DDBJ whole genome shotgun (WGS) entry which is preliminary data.</text>
</comment>
<reference evidence="2 3" key="1">
    <citation type="submission" date="2020-08" db="EMBL/GenBank/DDBJ databases">
        <title>Sequencing the genomes of 1000 actinobacteria strains.</title>
        <authorList>
            <person name="Klenk H.-P."/>
        </authorList>
    </citation>
    <scope>NUCLEOTIDE SEQUENCE [LARGE SCALE GENOMIC DNA]</scope>
    <source>
        <strain evidence="2 3">DSM 45913</strain>
    </source>
</reference>
<evidence type="ECO:0000313" key="3">
    <source>
        <dbReference type="Proteomes" id="UP000583800"/>
    </source>
</evidence>
<accession>A0A7X0BZF4</accession>
<sequence>MPADIPAPARRLSGGRPSDGRLSGRRFGGGRWERRYRRVVDEAFRRVPFYRDQWVAAGRALDRPEPTASADLAGQLHRLCPFARPFDPSEEPSPWIGDARLLRDALALAGAPRRVPVLEVRAAVLDRRTLGRFPWSLPRYGVLLAPDAKVVDAGRRRSLNAEALRLAARAGRAVLVGDRAAVEAVLPDLDGVEVVTVPRVTAGEAAGAAEAVLAHDPHLGYFAANDPGCGGLHLLWRHFHARAAGRGPALTALRGTRPALVDVVPHGAEGLAPDLCPRHGTPVLVPGHTLIVDTTH</sequence>
<name>A0A7X0BZF4_9ACTN</name>
<dbReference type="AlphaFoldDB" id="A0A7X0BZF4"/>
<evidence type="ECO:0000313" key="2">
    <source>
        <dbReference type="EMBL" id="MBB6345577.1"/>
    </source>
</evidence>
<feature type="region of interest" description="Disordered" evidence="1">
    <location>
        <begin position="1"/>
        <end position="25"/>
    </location>
</feature>
<evidence type="ECO:0000256" key="1">
    <source>
        <dbReference type="SAM" id="MobiDB-lite"/>
    </source>
</evidence>